<name>A0A3N0CFW2_9ACTN</name>
<dbReference type="OrthoDB" id="3789602at2"/>
<evidence type="ECO:0000313" key="2">
    <source>
        <dbReference type="EMBL" id="RNL62335.1"/>
    </source>
</evidence>
<gene>
    <name evidence="2" type="ORF">EFK50_11185</name>
</gene>
<evidence type="ECO:0000313" key="3">
    <source>
        <dbReference type="Proteomes" id="UP000267128"/>
    </source>
</evidence>
<dbReference type="Proteomes" id="UP000267128">
    <property type="component" value="Unassembled WGS sequence"/>
</dbReference>
<keyword evidence="1" id="KW-1133">Transmembrane helix</keyword>
<evidence type="ECO:0000256" key="1">
    <source>
        <dbReference type="SAM" id="Phobius"/>
    </source>
</evidence>
<reference evidence="2 3" key="1">
    <citation type="submission" date="2018-11" db="EMBL/GenBank/DDBJ databases">
        <authorList>
            <person name="Li F."/>
        </authorList>
    </citation>
    <scope>NUCLEOTIDE SEQUENCE [LARGE SCALE GENOMIC DNA]</scope>
    <source>
        <strain evidence="2 3">Gsoil 097</strain>
    </source>
</reference>
<proteinExistence type="predicted"/>
<dbReference type="RefSeq" id="WP_123227631.1">
    <property type="nucleotide sequence ID" value="NZ_RJSE01000007.1"/>
</dbReference>
<dbReference type="EMBL" id="RJSE01000007">
    <property type="protein sequence ID" value="RNL62335.1"/>
    <property type="molecule type" value="Genomic_DNA"/>
</dbReference>
<keyword evidence="3" id="KW-1185">Reference proteome</keyword>
<protein>
    <submittedName>
        <fullName evidence="2">Uncharacterized protein</fullName>
    </submittedName>
</protein>
<keyword evidence="1" id="KW-0812">Transmembrane</keyword>
<accession>A0A3N0CFW2</accession>
<sequence length="61" mass="6495">MGTFVGIMLPLFAGMLIPVWIPLIAVVFGGILDRVRPRQVTPAMAVVAEAKRRTAALAYAG</sequence>
<organism evidence="2 3">
    <name type="scientific">Nocardioides marmoriginsengisoli</name>
    <dbReference type="NCBI Taxonomy" id="661483"/>
    <lineage>
        <taxon>Bacteria</taxon>
        <taxon>Bacillati</taxon>
        <taxon>Actinomycetota</taxon>
        <taxon>Actinomycetes</taxon>
        <taxon>Propionibacteriales</taxon>
        <taxon>Nocardioidaceae</taxon>
        <taxon>Nocardioides</taxon>
    </lineage>
</organism>
<keyword evidence="1" id="KW-0472">Membrane</keyword>
<feature type="transmembrane region" description="Helical" evidence="1">
    <location>
        <begin position="12"/>
        <end position="32"/>
    </location>
</feature>
<comment type="caution">
    <text evidence="2">The sequence shown here is derived from an EMBL/GenBank/DDBJ whole genome shotgun (WGS) entry which is preliminary data.</text>
</comment>
<dbReference type="AlphaFoldDB" id="A0A3N0CFW2"/>